<dbReference type="STRING" id="1314781.A0A165C3Y8"/>
<sequence length="318" mass="35554">MRFLLNHVHRCISTATPARFTGYNVSQQFRRCFGDASAASAADKYAEKIRKRLAEEGLSDIQEFKEKKKAAEKVQPIASASPKPAAAAKHSWTAPSARKDASPIKPLDAFMDVDRILSNAHGPSEIAALWTAYHAAKSSGTGRGYLSAVIPTAQYEEMQAEGLRYPTFILPLQRPTPEDVPDSEPAYEFYFMQWDAYEAPQRRDLGLEANPRLATTIFTSLAEYKLRQTYAQPHLVLTHYTDLARSHGIVLMRGELTPSGEDRYWLSQADAQSLCLGLQRFYLTGPRDAARAGLLHAFHEQPDRFDWKELIGLAALPL</sequence>
<dbReference type="InParanoid" id="A0A165C3Y8"/>
<gene>
    <name evidence="6" type="ORF">EXIGLDRAFT_779356</name>
</gene>
<dbReference type="Pfam" id="PF06644">
    <property type="entry name" value="ATP11"/>
    <property type="match status" value="1"/>
</dbReference>
<comment type="similarity">
    <text evidence="2">Belongs to the ATP11 family.</text>
</comment>
<protein>
    <submittedName>
        <fullName evidence="6">ATP11-domain-containing protein</fullName>
    </submittedName>
</protein>
<dbReference type="OrthoDB" id="16535at2759"/>
<proteinExistence type="inferred from homology"/>
<dbReference type="Proteomes" id="UP000077266">
    <property type="component" value="Unassembled WGS sequence"/>
</dbReference>
<feature type="compositionally biased region" description="Low complexity" evidence="5">
    <location>
        <begin position="78"/>
        <end position="89"/>
    </location>
</feature>
<evidence type="ECO:0000313" key="6">
    <source>
        <dbReference type="EMBL" id="KZV81771.1"/>
    </source>
</evidence>
<accession>A0A165C3Y8</accession>
<dbReference type="PANTHER" id="PTHR13126:SF0">
    <property type="entry name" value="ATP SYNTHASE MITOCHONDRIAL F1 COMPLEX ASSEMBLY FACTOR 1"/>
    <property type="match status" value="1"/>
</dbReference>
<dbReference type="EMBL" id="KV426369">
    <property type="protein sequence ID" value="KZV81771.1"/>
    <property type="molecule type" value="Genomic_DNA"/>
</dbReference>
<keyword evidence="4" id="KW-0496">Mitochondrion</keyword>
<reference evidence="6 7" key="1">
    <citation type="journal article" date="2016" name="Mol. Biol. Evol.">
        <title>Comparative Genomics of Early-Diverging Mushroom-Forming Fungi Provides Insights into the Origins of Lignocellulose Decay Capabilities.</title>
        <authorList>
            <person name="Nagy L.G."/>
            <person name="Riley R."/>
            <person name="Tritt A."/>
            <person name="Adam C."/>
            <person name="Daum C."/>
            <person name="Floudas D."/>
            <person name="Sun H."/>
            <person name="Yadav J.S."/>
            <person name="Pangilinan J."/>
            <person name="Larsson K.H."/>
            <person name="Matsuura K."/>
            <person name="Barry K."/>
            <person name="Labutti K."/>
            <person name="Kuo R."/>
            <person name="Ohm R.A."/>
            <person name="Bhattacharya S.S."/>
            <person name="Shirouzu T."/>
            <person name="Yoshinaga Y."/>
            <person name="Martin F.M."/>
            <person name="Grigoriev I.V."/>
            <person name="Hibbett D.S."/>
        </authorList>
    </citation>
    <scope>NUCLEOTIDE SEQUENCE [LARGE SCALE GENOMIC DNA]</scope>
    <source>
        <strain evidence="6 7">HHB12029</strain>
    </source>
</reference>
<name>A0A165C3Y8_EXIGL</name>
<evidence type="ECO:0000256" key="5">
    <source>
        <dbReference type="SAM" id="MobiDB-lite"/>
    </source>
</evidence>
<evidence type="ECO:0000256" key="3">
    <source>
        <dbReference type="ARBA" id="ARBA00022946"/>
    </source>
</evidence>
<evidence type="ECO:0000256" key="4">
    <source>
        <dbReference type="ARBA" id="ARBA00023128"/>
    </source>
</evidence>
<dbReference type="PANTHER" id="PTHR13126">
    <property type="entry name" value="CHAPERONE ATP11"/>
    <property type="match status" value="1"/>
</dbReference>
<evidence type="ECO:0000256" key="2">
    <source>
        <dbReference type="ARBA" id="ARBA00009116"/>
    </source>
</evidence>
<dbReference type="GO" id="GO:0005739">
    <property type="term" value="C:mitochondrion"/>
    <property type="evidence" value="ECO:0007669"/>
    <property type="project" value="UniProtKB-SubCell"/>
</dbReference>
<organism evidence="6 7">
    <name type="scientific">Exidia glandulosa HHB12029</name>
    <dbReference type="NCBI Taxonomy" id="1314781"/>
    <lineage>
        <taxon>Eukaryota</taxon>
        <taxon>Fungi</taxon>
        <taxon>Dikarya</taxon>
        <taxon>Basidiomycota</taxon>
        <taxon>Agaricomycotina</taxon>
        <taxon>Agaricomycetes</taxon>
        <taxon>Auriculariales</taxon>
        <taxon>Exidiaceae</taxon>
        <taxon>Exidia</taxon>
    </lineage>
</organism>
<feature type="region of interest" description="Disordered" evidence="5">
    <location>
        <begin position="72"/>
        <end position="100"/>
    </location>
</feature>
<dbReference type="GO" id="GO:0033615">
    <property type="term" value="P:mitochondrial proton-transporting ATP synthase complex assembly"/>
    <property type="evidence" value="ECO:0007669"/>
    <property type="project" value="TreeGrafter"/>
</dbReference>
<keyword evidence="7" id="KW-1185">Reference proteome</keyword>
<dbReference type="AlphaFoldDB" id="A0A165C3Y8"/>
<dbReference type="InterPro" id="IPR010591">
    <property type="entry name" value="ATP11"/>
</dbReference>
<dbReference type="FunCoup" id="A0A165C3Y8">
    <property type="interactions" value="259"/>
</dbReference>
<comment type="subcellular location">
    <subcellularLocation>
        <location evidence="1">Mitochondrion</location>
    </subcellularLocation>
</comment>
<evidence type="ECO:0000256" key="1">
    <source>
        <dbReference type="ARBA" id="ARBA00004173"/>
    </source>
</evidence>
<keyword evidence="3" id="KW-0809">Transit peptide</keyword>
<evidence type="ECO:0000313" key="7">
    <source>
        <dbReference type="Proteomes" id="UP000077266"/>
    </source>
</evidence>